<evidence type="ECO:0008006" key="2">
    <source>
        <dbReference type="Google" id="ProtNLM"/>
    </source>
</evidence>
<gene>
    <name evidence="1" type="ORF">LCGC14_0061400</name>
</gene>
<comment type="caution">
    <text evidence="1">The sequence shown here is derived from an EMBL/GenBank/DDBJ whole genome shotgun (WGS) entry which is preliminary data.</text>
</comment>
<proteinExistence type="predicted"/>
<name>A0A0F9YQH3_9ZZZZ</name>
<dbReference type="SUPFAM" id="SSF54285">
    <property type="entry name" value="MoaD/ThiS"/>
    <property type="match status" value="1"/>
</dbReference>
<protein>
    <recommendedName>
        <fullName evidence="2">Molybdopterin synthase sulfur carrier subunit</fullName>
    </recommendedName>
</protein>
<dbReference type="InterPro" id="IPR016155">
    <property type="entry name" value="Mopterin_synth/thiamin_S_b"/>
</dbReference>
<organism evidence="1">
    <name type="scientific">marine sediment metagenome</name>
    <dbReference type="NCBI Taxonomy" id="412755"/>
    <lineage>
        <taxon>unclassified sequences</taxon>
        <taxon>metagenomes</taxon>
        <taxon>ecological metagenomes</taxon>
    </lineage>
</organism>
<reference evidence="1" key="1">
    <citation type="journal article" date="2015" name="Nature">
        <title>Complex archaea that bridge the gap between prokaryotes and eukaryotes.</title>
        <authorList>
            <person name="Spang A."/>
            <person name="Saw J.H."/>
            <person name="Jorgensen S.L."/>
            <person name="Zaremba-Niedzwiedzka K."/>
            <person name="Martijn J."/>
            <person name="Lind A.E."/>
            <person name="van Eijk R."/>
            <person name="Schleper C."/>
            <person name="Guy L."/>
            <person name="Ettema T.J."/>
        </authorList>
    </citation>
    <scope>NUCLEOTIDE SEQUENCE</scope>
</reference>
<evidence type="ECO:0000313" key="1">
    <source>
        <dbReference type="EMBL" id="KKO06954.1"/>
    </source>
</evidence>
<dbReference type="InterPro" id="IPR003749">
    <property type="entry name" value="ThiS/MoaD-like"/>
</dbReference>
<accession>A0A0F9YQH3</accession>
<dbReference type="EMBL" id="LAZR01000014">
    <property type="protein sequence ID" value="KKO06954.1"/>
    <property type="molecule type" value="Genomic_DNA"/>
</dbReference>
<dbReference type="InterPro" id="IPR012675">
    <property type="entry name" value="Beta-grasp_dom_sf"/>
</dbReference>
<sequence>MAKVIVNSFLRDSLAETGAMIPMDSCLELSVTSVRSLLSTLEKNYPGSKQILARAAVAIDGDIHTDALTEPLSDDSELVFIPAIEGG</sequence>
<dbReference type="Pfam" id="PF02597">
    <property type="entry name" value="ThiS"/>
    <property type="match status" value="1"/>
</dbReference>
<dbReference type="AlphaFoldDB" id="A0A0F9YQH3"/>
<dbReference type="Gene3D" id="3.10.20.30">
    <property type="match status" value="1"/>
</dbReference>